<sequence>MKNKLGIALLAFVVIITGSYILFNKLGGDNPVQISLVEKNPEPLTGIYYIGTPQDEKLKEAFEEIETQKSLHPGTFLHTIYEVEPAGKLDTMKVFIGLNQALSGEEFESRIFQEKQYLVAKIQSNKWVMPGPEIVKEQLMNFADSAKLTLTGIFIDKIITDNEVHVIAPVKD</sequence>
<dbReference type="OrthoDB" id="980914at2"/>
<proteinExistence type="predicted"/>
<dbReference type="RefSeq" id="WP_073572408.1">
    <property type="nucleotide sequence ID" value="NZ_FRXN01000003.1"/>
</dbReference>
<name>A0A1M7ZF97_9BACT</name>
<organism evidence="1 2">
    <name type="scientific">Algoriphagus zhangzhouensis</name>
    <dbReference type="NCBI Taxonomy" id="1073327"/>
    <lineage>
        <taxon>Bacteria</taxon>
        <taxon>Pseudomonadati</taxon>
        <taxon>Bacteroidota</taxon>
        <taxon>Cytophagia</taxon>
        <taxon>Cytophagales</taxon>
        <taxon>Cyclobacteriaceae</taxon>
        <taxon>Algoriphagus</taxon>
    </lineage>
</organism>
<keyword evidence="2" id="KW-1185">Reference proteome</keyword>
<dbReference type="EMBL" id="FRXN01000003">
    <property type="protein sequence ID" value="SHO63512.1"/>
    <property type="molecule type" value="Genomic_DNA"/>
</dbReference>
<dbReference type="STRING" id="1073327.SAMN04488108_2803"/>
<reference evidence="2" key="1">
    <citation type="submission" date="2016-12" db="EMBL/GenBank/DDBJ databases">
        <authorList>
            <person name="Varghese N."/>
            <person name="Submissions S."/>
        </authorList>
    </citation>
    <scope>NUCLEOTIDE SEQUENCE [LARGE SCALE GENOMIC DNA]</scope>
    <source>
        <strain evidence="2">DSM 25035</strain>
    </source>
</reference>
<evidence type="ECO:0008006" key="3">
    <source>
        <dbReference type="Google" id="ProtNLM"/>
    </source>
</evidence>
<dbReference type="AlphaFoldDB" id="A0A1M7ZF97"/>
<accession>A0A1M7ZF97</accession>
<protein>
    <recommendedName>
        <fullName evidence="3">GyrI-like small molecule binding domain-containing protein</fullName>
    </recommendedName>
</protein>
<gene>
    <name evidence="1" type="ORF">SAMN04488108_2803</name>
</gene>
<evidence type="ECO:0000313" key="1">
    <source>
        <dbReference type="EMBL" id="SHO63512.1"/>
    </source>
</evidence>
<evidence type="ECO:0000313" key="2">
    <source>
        <dbReference type="Proteomes" id="UP000184609"/>
    </source>
</evidence>
<dbReference type="Proteomes" id="UP000184609">
    <property type="component" value="Unassembled WGS sequence"/>
</dbReference>